<reference evidence="1 2" key="1">
    <citation type="journal article" date="2021" name="Commun. Biol.">
        <title>Genomic insights into the host specific adaptation of the Pneumocystis genus.</title>
        <authorList>
            <person name="Cisse O.H."/>
            <person name="Ma L."/>
            <person name="Dekker J.P."/>
            <person name="Khil P.P."/>
            <person name="Youn J.-H."/>
            <person name="Brenchley J.M."/>
            <person name="Blair R."/>
            <person name="Pahar B."/>
            <person name="Chabe M."/>
            <person name="Van Rompay K.K.A."/>
            <person name="Keesler R."/>
            <person name="Sukura A."/>
            <person name="Hirsch V."/>
            <person name="Kutty G."/>
            <person name="Liu Y."/>
            <person name="Peng L."/>
            <person name="Chen J."/>
            <person name="Song J."/>
            <person name="Weissenbacher-Lang C."/>
            <person name="Xu J."/>
            <person name="Upham N.S."/>
            <person name="Stajich J.E."/>
            <person name="Cuomo C.A."/>
            <person name="Cushion M.T."/>
            <person name="Kovacs J.A."/>
        </authorList>
    </citation>
    <scope>NUCLEOTIDE SEQUENCE [LARGE SCALE GENOMIC DNA]</scope>
    <source>
        <strain evidence="1 2">RABM</strain>
    </source>
</reference>
<gene>
    <name evidence="1" type="ORF">PORY_002070</name>
</gene>
<comment type="caution">
    <text evidence="1">The sequence shown here is derived from an EMBL/GenBank/DDBJ whole genome shotgun (WGS) entry which is preliminary data.</text>
</comment>
<dbReference type="Proteomes" id="UP000768646">
    <property type="component" value="Unassembled WGS sequence"/>
</dbReference>
<evidence type="ECO:0000313" key="2">
    <source>
        <dbReference type="Proteomes" id="UP000768646"/>
    </source>
</evidence>
<accession>A0ACB7CDW2</accession>
<keyword evidence="2" id="KW-1185">Reference proteome</keyword>
<name>A0ACB7CDW2_9ASCO</name>
<organism evidence="1 2">
    <name type="scientific">Pneumocystis oryctolagi</name>
    <dbReference type="NCBI Taxonomy" id="42067"/>
    <lineage>
        <taxon>Eukaryota</taxon>
        <taxon>Fungi</taxon>
        <taxon>Dikarya</taxon>
        <taxon>Ascomycota</taxon>
        <taxon>Taphrinomycotina</taxon>
        <taxon>Pneumocystomycetes</taxon>
        <taxon>Pneumocystaceae</taxon>
        <taxon>Pneumocystis</taxon>
    </lineage>
</organism>
<proteinExistence type="predicted"/>
<feature type="non-terminal residue" evidence="1">
    <location>
        <position position="385"/>
    </location>
</feature>
<sequence>MRIPVFSFFIGLTYAFLKDTKFTDENPNAILNDIGYSENDIEYLYNSNEQSLHTGTRDSSLLEHIKKFETILQKKENKDQSYLLSLSLENGDTGLSKDDVYLLGLLSSYLGDKFVYSECEKTLKQACLLARDYSGLESKTKNVLLGSCENVDVACARVLQMLYPYCRKIGNMKINVDEITHELCGDYLVKCDSLLTSCGNALAESCRKVQDKCKRLTAREIHEDYITNTHTQIIDSTTYITETVYHTHTEVLFSTRKCCSGKVQYRICSTSKKTVCPTPTIEPEPEPEPTSSEPQPTETSSEEPQPTETSSEEPQPTEEPLSVIPDHPDYHLKIMIHVFFFINYRIISDYYDSGTWFGECISSQVYSLISDMGKEDNELLWLAII</sequence>
<evidence type="ECO:0000313" key="1">
    <source>
        <dbReference type="EMBL" id="KAG4304677.1"/>
    </source>
</evidence>
<dbReference type="EMBL" id="JABTEG010000007">
    <property type="protein sequence ID" value="KAG4304677.1"/>
    <property type="molecule type" value="Genomic_DNA"/>
</dbReference>
<protein>
    <submittedName>
        <fullName evidence="1">Uncharacterized protein</fullName>
    </submittedName>
</protein>